<accession>A0A645HPM7</accession>
<proteinExistence type="predicted"/>
<dbReference type="AlphaFoldDB" id="A0A645HPM7"/>
<name>A0A645HPM7_9ZZZZ</name>
<reference evidence="1" key="1">
    <citation type="submission" date="2019-08" db="EMBL/GenBank/DDBJ databases">
        <authorList>
            <person name="Kucharzyk K."/>
            <person name="Murdoch R.W."/>
            <person name="Higgins S."/>
            <person name="Loffler F."/>
        </authorList>
    </citation>
    <scope>NUCLEOTIDE SEQUENCE</scope>
</reference>
<gene>
    <name evidence="1" type="ORF">SDC9_188538</name>
</gene>
<organism evidence="1">
    <name type="scientific">bioreactor metagenome</name>
    <dbReference type="NCBI Taxonomy" id="1076179"/>
    <lineage>
        <taxon>unclassified sequences</taxon>
        <taxon>metagenomes</taxon>
        <taxon>ecological metagenomes</taxon>
    </lineage>
</organism>
<sequence length="66" mass="7854">MRVEHPSGGFAKHLHHLVDTLAGLAQHCRKHRTFGLEIMGQRTLEIERRRRLHSRFFRFGSHDLLR</sequence>
<protein>
    <submittedName>
        <fullName evidence="1">Uncharacterized protein</fullName>
    </submittedName>
</protein>
<evidence type="ECO:0000313" key="1">
    <source>
        <dbReference type="EMBL" id="MPN40998.1"/>
    </source>
</evidence>
<comment type="caution">
    <text evidence="1">The sequence shown here is derived from an EMBL/GenBank/DDBJ whole genome shotgun (WGS) entry which is preliminary data.</text>
</comment>
<dbReference type="EMBL" id="VSSQ01097780">
    <property type="protein sequence ID" value="MPN40998.1"/>
    <property type="molecule type" value="Genomic_DNA"/>
</dbReference>